<dbReference type="PANTHER" id="PTHR36302">
    <property type="entry name" value="BLR7088 PROTEIN"/>
    <property type="match status" value="1"/>
</dbReference>
<dbReference type="InterPro" id="IPR036182">
    <property type="entry name" value="PCuAC_sf"/>
</dbReference>
<evidence type="ECO:0000256" key="1">
    <source>
        <dbReference type="SAM" id="SignalP"/>
    </source>
</evidence>
<protein>
    <submittedName>
        <fullName evidence="2">Copper chaperone PCu(A)C</fullName>
    </submittedName>
</protein>
<comment type="caution">
    <text evidence="2">The sequence shown here is derived from an EMBL/GenBank/DDBJ whole genome shotgun (WGS) entry which is preliminary data.</text>
</comment>
<reference evidence="3" key="1">
    <citation type="journal article" date="2019" name="Int. J. Syst. Evol. Microbiol.">
        <title>The Global Catalogue of Microorganisms (GCM) 10K type strain sequencing project: providing services to taxonomists for standard genome sequencing and annotation.</title>
        <authorList>
            <consortium name="The Broad Institute Genomics Platform"/>
            <consortium name="The Broad Institute Genome Sequencing Center for Infectious Disease"/>
            <person name="Wu L."/>
            <person name="Ma J."/>
        </authorList>
    </citation>
    <scope>NUCLEOTIDE SEQUENCE [LARGE SCALE GENOMIC DNA]</scope>
    <source>
        <strain evidence="3">CGMCC 4.5798</strain>
    </source>
</reference>
<proteinExistence type="predicted"/>
<dbReference type="RefSeq" id="WP_379772980.1">
    <property type="nucleotide sequence ID" value="NZ_JBHSMZ010000015.1"/>
</dbReference>
<dbReference type="InterPro" id="IPR058248">
    <property type="entry name" value="Lxx211020-like"/>
</dbReference>
<dbReference type="Pfam" id="PF04314">
    <property type="entry name" value="PCuAC"/>
    <property type="match status" value="1"/>
</dbReference>
<dbReference type="PANTHER" id="PTHR36302:SF1">
    <property type="entry name" value="COPPER CHAPERONE PCU(A)C"/>
    <property type="match status" value="1"/>
</dbReference>
<dbReference type="InterPro" id="IPR007410">
    <property type="entry name" value="LpqE-like"/>
</dbReference>
<organism evidence="2 3">
    <name type="scientific">Massilia aerilata</name>
    <dbReference type="NCBI Taxonomy" id="453817"/>
    <lineage>
        <taxon>Bacteria</taxon>
        <taxon>Pseudomonadati</taxon>
        <taxon>Pseudomonadota</taxon>
        <taxon>Betaproteobacteria</taxon>
        <taxon>Burkholderiales</taxon>
        <taxon>Oxalobacteraceae</taxon>
        <taxon>Telluria group</taxon>
        <taxon>Massilia</taxon>
    </lineage>
</organism>
<evidence type="ECO:0000313" key="2">
    <source>
        <dbReference type="EMBL" id="MFC5550416.1"/>
    </source>
</evidence>
<keyword evidence="1" id="KW-0732">Signal</keyword>
<feature type="chain" id="PRO_5045614172" evidence="1">
    <location>
        <begin position="21"/>
        <end position="149"/>
    </location>
</feature>
<dbReference type="SUPFAM" id="SSF110087">
    <property type="entry name" value="DR1885-like metal-binding protein"/>
    <property type="match status" value="1"/>
</dbReference>
<dbReference type="EMBL" id="JBHSMZ010000015">
    <property type="protein sequence ID" value="MFC5550416.1"/>
    <property type="molecule type" value="Genomic_DNA"/>
</dbReference>
<dbReference type="Gene3D" id="2.60.40.1890">
    <property type="entry name" value="PCu(A)C copper chaperone"/>
    <property type="match status" value="1"/>
</dbReference>
<evidence type="ECO:0000313" key="3">
    <source>
        <dbReference type="Proteomes" id="UP001596086"/>
    </source>
</evidence>
<dbReference type="Proteomes" id="UP001596086">
    <property type="component" value="Unassembled WGS sequence"/>
</dbReference>
<name>A0ABW0S281_9BURK</name>
<keyword evidence="3" id="KW-1185">Reference proteome</keyword>
<sequence>MNRRLVALALASLVSLPALAQVSVSDPWIRATVPQAKVAGAFMQLKSAKAAKLVEVKSPVAGRVELHQMAMEGQTMRMRAVDAIELPAGQTVNLASGGYHVMLFELKRQLKDGEQVPLTLVVQDAAGKRENVAVTVPVKPLTYTAPAAH</sequence>
<gene>
    <name evidence="2" type="ORF">ACFPO9_18015</name>
</gene>
<accession>A0ABW0S281</accession>
<feature type="signal peptide" evidence="1">
    <location>
        <begin position="1"/>
        <end position="20"/>
    </location>
</feature>